<dbReference type="PANTHER" id="PTHR46190:SF1">
    <property type="entry name" value="SI:CH211-201H21.5"/>
    <property type="match status" value="1"/>
</dbReference>
<dbReference type="Pfam" id="PF01156">
    <property type="entry name" value="IU_nuc_hydro"/>
    <property type="match status" value="1"/>
</dbReference>
<evidence type="ECO:0000256" key="1">
    <source>
        <dbReference type="ARBA" id="ARBA00009176"/>
    </source>
</evidence>
<dbReference type="Gene3D" id="3.90.245.10">
    <property type="entry name" value="Ribonucleoside hydrolase-like"/>
    <property type="match status" value="1"/>
</dbReference>
<dbReference type="AlphaFoldDB" id="A0A6G0YPG9"/>
<dbReference type="Proteomes" id="UP000478052">
    <property type="component" value="Unassembled WGS sequence"/>
</dbReference>
<dbReference type="OrthoDB" id="432381at2759"/>
<dbReference type="InterPro" id="IPR001910">
    <property type="entry name" value="Inosine/uridine_hydrolase_dom"/>
</dbReference>
<evidence type="ECO:0000256" key="2">
    <source>
        <dbReference type="SAM" id="SignalP"/>
    </source>
</evidence>
<dbReference type="SUPFAM" id="SSF53590">
    <property type="entry name" value="Nucleoside hydrolase"/>
    <property type="match status" value="1"/>
</dbReference>
<dbReference type="PANTHER" id="PTHR46190">
    <property type="entry name" value="SI:CH211-201H21.5-RELATED"/>
    <property type="match status" value="1"/>
</dbReference>
<dbReference type="GO" id="GO:0016799">
    <property type="term" value="F:hydrolase activity, hydrolyzing N-glycosyl compounds"/>
    <property type="evidence" value="ECO:0007669"/>
    <property type="project" value="InterPro"/>
</dbReference>
<dbReference type="EMBL" id="VUJU01002945">
    <property type="protein sequence ID" value="KAF0759589.1"/>
    <property type="molecule type" value="Genomic_DNA"/>
</dbReference>
<keyword evidence="5" id="KW-1185">Reference proteome</keyword>
<sequence length="357" mass="39665">VGFRLAIFFMVTSITDVCQYPSEYNNCHCILIINIYKPNLIDSIRVKSDKLVIDTDAGADDAMAILLLLSVCASNNTDFDIVAITCTYGNSYLSNVEKNVLKTLSIADETNIPVYSGAYKPLIQNYTFDNFFGDDAFGDFKFDQEITSHIDRSKHAAAALIDLANKYPGELSILVLGPTTNIALAISLDPNFVHKVKHFYVMGGSVNGHGNISPGVEFNFGSDPESNFIFFNSTQGDVSLLPWETNLSINISMSWRENVLGGIESKFMKFLNQAESKIRKLPTWQPCDSLIVATMLWPNLITKSFVTNITPIMAGEARGGLLIDYSATTHKPKNVEIIQEVDVEEFRNSLMLFLSYN</sequence>
<organism evidence="4 5">
    <name type="scientific">Aphis craccivora</name>
    <name type="common">Cowpea aphid</name>
    <dbReference type="NCBI Taxonomy" id="307492"/>
    <lineage>
        <taxon>Eukaryota</taxon>
        <taxon>Metazoa</taxon>
        <taxon>Ecdysozoa</taxon>
        <taxon>Arthropoda</taxon>
        <taxon>Hexapoda</taxon>
        <taxon>Insecta</taxon>
        <taxon>Pterygota</taxon>
        <taxon>Neoptera</taxon>
        <taxon>Paraneoptera</taxon>
        <taxon>Hemiptera</taxon>
        <taxon>Sternorrhyncha</taxon>
        <taxon>Aphidomorpha</taxon>
        <taxon>Aphidoidea</taxon>
        <taxon>Aphididae</taxon>
        <taxon>Aphidini</taxon>
        <taxon>Aphis</taxon>
        <taxon>Aphis</taxon>
    </lineage>
</organism>
<comment type="similarity">
    <text evidence="1">Belongs to the IUNH family.</text>
</comment>
<gene>
    <name evidence="4" type="ORF">FWK35_00023953</name>
</gene>
<comment type="caution">
    <text evidence="4">The sequence shown here is derived from an EMBL/GenBank/DDBJ whole genome shotgun (WGS) entry which is preliminary data.</text>
</comment>
<evidence type="ECO:0000313" key="5">
    <source>
        <dbReference type="Proteomes" id="UP000478052"/>
    </source>
</evidence>
<dbReference type="InterPro" id="IPR052775">
    <property type="entry name" value="IUN_hydrolase"/>
</dbReference>
<proteinExistence type="inferred from homology"/>
<feature type="domain" description="Inosine/uridine-preferring nucleoside hydrolase" evidence="3">
    <location>
        <begin position="51"/>
        <end position="347"/>
    </location>
</feature>
<feature type="signal peptide" evidence="2">
    <location>
        <begin position="1"/>
        <end position="19"/>
    </location>
</feature>
<reference evidence="4 5" key="1">
    <citation type="submission" date="2019-08" db="EMBL/GenBank/DDBJ databases">
        <title>Whole genome of Aphis craccivora.</title>
        <authorList>
            <person name="Voronova N.V."/>
            <person name="Shulinski R.S."/>
            <person name="Bandarenka Y.V."/>
            <person name="Zhorov D.G."/>
            <person name="Warner D."/>
        </authorList>
    </citation>
    <scope>NUCLEOTIDE SEQUENCE [LARGE SCALE GENOMIC DNA]</scope>
    <source>
        <strain evidence="4">180601</strain>
        <tissue evidence="4">Whole Body</tissue>
    </source>
</reference>
<accession>A0A6G0YPG9</accession>
<evidence type="ECO:0000259" key="3">
    <source>
        <dbReference type="Pfam" id="PF01156"/>
    </source>
</evidence>
<feature type="non-terminal residue" evidence="4">
    <location>
        <position position="1"/>
    </location>
</feature>
<protein>
    <submittedName>
        <fullName evidence="4">Putative uridine nucleosidase 1 isoform X1</fullName>
    </submittedName>
</protein>
<feature type="chain" id="PRO_5026256846" evidence="2">
    <location>
        <begin position="20"/>
        <end position="357"/>
    </location>
</feature>
<keyword evidence="2" id="KW-0732">Signal</keyword>
<evidence type="ECO:0000313" key="4">
    <source>
        <dbReference type="EMBL" id="KAF0759589.1"/>
    </source>
</evidence>
<dbReference type="InterPro" id="IPR036452">
    <property type="entry name" value="Ribo_hydro-like"/>
</dbReference>
<name>A0A6G0YPG9_APHCR</name>